<dbReference type="EMBL" id="SBII01000004">
    <property type="protein sequence ID" value="RWX00994.1"/>
    <property type="molecule type" value="Genomic_DNA"/>
</dbReference>
<evidence type="ECO:0000313" key="2">
    <source>
        <dbReference type="Proteomes" id="UP000287527"/>
    </source>
</evidence>
<comment type="caution">
    <text evidence="1">The sequence shown here is derived from an EMBL/GenBank/DDBJ whole genome shotgun (WGS) entry which is preliminary data.</text>
</comment>
<protein>
    <submittedName>
        <fullName evidence="1">Uncharacterized protein</fullName>
    </submittedName>
</protein>
<keyword evidence="2" id="KW-1185">Reference proteome</keyword>
<sequence length="81" mass="9768">MEIKIIPYEDRKNICSEYNPTYESWTDEKIKLHIIEISAKEIDTYSNLKRVIEIVDNLKIKEYRENKIAIQLGKFNFENLM</sequence>
<proteinExistence type="predicted"/>
<name>A0A3S3R0U4_9FLAO</name>
<accession>A0A3S3R0U4</accession>
<dbReference type="AlphaFoldDB" id="A0A3S3R0U4"/>
<reference evidence="1 2" key="1">
    <citation type="submission" date="2019-01" db="EMBL/GenBank/DDBJ databases">
        <title>Flavobacterium sp. nov.,isolated from freshwater.</title>
        <authorList>
            <person name="Zhang R."/>
            <person name="Du Z.-J."/>
        </authorList>
    </citation>
    <scope>NUCLEOTIDE SEQUENCE [LARGE SCALE GENOMIC DNA]</scope>
    <source>
        <strain evidence="1 2">1E403</strain>
    </source>
</reference>
<evidence type="ECO:0000313" key="1">
    <source>
        <dbReference type="EMBL" id="RWX00994.1"/>
    </source>
</evidence>
<dbReference type="Proteomes" id="UP000287527">
    <property type="component" value="Unassembled WGS sequence"/>
</dbReference>
<organism evidence="1 2">
    <name type="scientific">Flavobacterium cerinum</name>
    <dbReference type="NCBI Taxonomy" id="2502784"/>
    <lineage>
        <taxon>Bacteria</taxon>
        <taxon>Pseudomonadati</taxon>
        <taxon>Bacteroidota</taxon>
        <taxon>Flavobacteriia</taxon>
        <taxon>Flavobacteriales</taxon>
        <taxon>Flavobacteriaceae</taxon>
        <taxon>Flavobacterium</taxon>
    </lineage>
</organism>
<dbReference type="RefSeq" id="WP_128389474.1">
    <property type="nucleotide sequence ID" value="NZ_SBII01000004.1"/>
</dbReference>
<gene>
    <name evidence="1" type="ORF">EPI11_08205</name>
</gene>